<protein>
    <recommendedName>
        <fullName evidence="6">Amino acid transporter transmembrane domain-containing protein</fullName>
    </recommendedName>
</protein>
<evidence type="ECO:0000256" key="4">
    <source>
        <dbReference type="ARBA" id="ARBA00023136"/>
    </source>
</evidence>
<feature type="transmembrane region" description="Helical" evidence="5">
    <location>
        <begin position="202"/>
        <end position="228"/>
    </location>
</feature>
<dbReference type="Pfam" id="PF01490">
    <property type="entry name" value="Aa_trans"/>
    <property type="match status" value="1"/>
</dbReference>
<evidence type="ECO:0000256" key="3">
    <source>
        <dbReference type="ARBA" id="ARBA00022989"/>
    </source>
</evidence>
<feature type="transmembrane region" description="Helical" evidence="5">
    <location>
        <begin position="438"/>
        <end position="456"/>
    </location>
</feature>
<feature type="transmembrane region" description="Helical" evidence="5">
    <location>
        <begin position="40"/>
        <end position="60"/>
    </location>
</feature>
<feature type="transmembrane region" description="Helical" evidence="5">
    <location>
        <begin position="7"/>
        <end position="28"/>
    </location>
</feature>
<comment type="subcellular location">
    <subcellularLocation>
        <location evidence="1">Membrane</location>
    </subcellularLocation>
</comment>
<dbReference type="EMBL" id="MPUH01001255">
    <property type="protein sequence ID" value="OMJ68988.1"/>
    <property type="molecule type" value="Genomic_DNA"/>
</dbReference>
<dbReference type="GO" id="GO:0016020">
    <property type="term" value="C:membrane"/>
    <property type="evidence" value="ECO:0007669"/>
    <property type="project" value="UniProtKB-SubCell"/>
</dbReference>
<evidence type="ECO:0000256" key="1">
    <source>
        <dbReference type="ARBA" id="ARBA00004370"/>
    </source>
</evidence>
<evidence type="ECO:0000256" key="2">
    <source>
        <dbReference type="ARBA" id="ARBA00022692"/>
    </source>
</evidence>
<keyword evidence="2 5" id="KW-0812">Transmembrane</keyword>
<feature type="transmembrane region" description="Helical" evidence="5">
    <location>
        <begin position="166"/>
        <end position="190"/>
    </location>
</feature>
<keyword evidence="3 5" id="KW-1133">Transmembrane helix</keyword>
<feature type="transmembrane region" description="Helical" evidence="5">
    <location>
        <begin position="370"/>
        <end position="391"/>
    </location>
</feature>
<evidence type="ECO:0000313" key="7">
    <source>
        <dbReference type="EMBL" id="OMJ68988.1"/>
    </source>
</evidence>
<gene>
    <name evidence="7" type="ORF">SteCoe_33417</name>
</gene>
<feature type="transmembrane region" description="Helical" evidence="5">
    <location>
        <begin position="281"/>
        <end position="303"/>
    </location>
</feature>
<dbReference type="OrthoDB" id="294541at2759"/>
<keyword evidence="8" id="KW-1185">Reference proteome</keyword>
<feature type="transmembrane region" description="Helical" evidence="5">
    <location>
        <begin position="122"/>
        <end position="146"/>
    </location>
</feature>
<dbReference type="AlphaFoldDB" id="A0A1R2AWV1"/>
<feature type="transmembrane region" description="Helical" evidence="5">
    <location>
        <begin position="248"/>
        <end position="269"/>
    </location>
</feature>
<feature type="domain" description="Amino acid transporter transmembrane" evidence="6">
    <location>
        <begin position="10"/>
        <end position="457"/>
    </location>
</feature>
<comment type="caution">
    <text evidence="7">The sequence shown here is derived from an EMBL/GenBank/DDBJ whole genome shotgun (WGS) entry which is preliminary data.</text>
</comment>
<organism evidence="7 8">
    <name type="scientific">Stentor coeruleus</name>
    <dbReference type="NCBI Taxonomy" id="5963"/>
    <lineage>
        <taxon>Eukaryota</taxon>
        <taxon>Sar</taxon>
        <taxon>Alveolata</taxon>
        <taxon>Ciliophora</taxon>
        <taxon>Postciliodesmatophora</taxon>
        <taxon>Heterotrichea</taxon>
        <taxon>Heterotrichida</taxon>
        <taxon>Stentoridae</taxon>
        <taxon>Stentor</taxon>
    </lineage>
</organism>
<accession>A0A1R2AWV1</accession>
<dbReference type="Proteomes" id="UP000187209">
    <property type="component" value="Unassembled WGS sequence"/>
</dbReference>
<evidence type="ECO:0000259" key="6">
    <source>
        <dbReference type="Pfam" id="PF01490"/>
    </source>
</evidence>
<name>A0A1R2AWV1_9CILI</name>
<dbReference type="InterPro" id="IPR013057">
    <property type="entry name" value="AA_transpt_TM"/>
</dbReference>
<dbReference type="PANTHER" id="PTHR16189">
    <property type="entry name" value="TRANSMEMBRANE PROTEIN 104-RELATED"/>
    <property type="match status" value="1"/>
</dbReference>
<evidence type="ECO:0000313" key="8">
    <source>
        <dbReference type="Proteomes" id="UP000187209"/>
    </source>
</evidence>
<feature type="transmembrane region" description="Helical" evidence="5">
    <location>
        <begin position="397"/>
        <end position="417"/>
    </location>
</feature>
<keyword evidence="4 5" id="KW-0472">Membrane</keyword>
<evidence type="ECO:0000256" key="5">
    <source>
        <dbReference type="SAM" id="Phobius"/>
    </source>
</evidence>
<sequence>MKDGIGLFVGLVYSLNIVVGAGFLNLPYGYKQSGTLLSTFYMIFFSILSTYLSLIFLEVIHKGCLLKHQNALKPDFNKTLTESLISTHIPDNSIDHKPHHHHAEVDDISIVFGNIFGYRFGFIYLCFITIYFEGALLAYSSIFASSFASNVPLYYLPACDIYEQGFYSQCIFNYWIYLAIFATVVIYLSIRGMKEQKTFQIIMCAIRFIIMSLIIFCSVDLISSGLTIDGKPADEPDPPLINIPQAHVALPIIIFSLLYQLLLPSVAEIVRKREENMWKIIVLVTIIIFIFYGSLGSIIPYAISNVKEQISLNFRDYTGGLAEKNIWGYFVMYSVVLLPALDVISCFPFKTISLADNWGHMIYGHGEKSVHVIRSLTVAAAVIPISLAAVFYNIASILGIVGLVPVLLFHTAVPIAHNIVREKIKEKTSFDAIFYSKSLNYAISFGSSVLFVYLLYQKLA</sequence>
<feature type="transmembrane region" description="Helical" evidence="5">
    <location>
        <begin position="326"/>
        <end position="349"/>
    </location>
</feature>
<reference evidence="7 8" key="1">
    <citation type="submission" date="2016-11" db="EMBL/GenBank/DDBJ databases">
        <title>The macronuclear genome of Stentor coeruleus: a giant cell with tiny introns.</title>
        <authorList>
            <person name="Slabodnick M."/>
            <person name="Ruby J.G."/>
            <person name="Reiff S.B."/>
            <person name="Swart E.C."/>
            <person name="Gosai S."/>
            <person name="Prabakaran S."/>
            <person name="Witkowska E."/>
            <person name="Larue G.E."/>
            <person name="Fisher S."/>
            <person name="Freeman R.M."/>
            <person name="Gunawardena J."/>
            <person name="Chu W."/>
            <person name="Stover N.A."/>
            <person name="Gregory B.D."/>
            <person name="Nowacki M."/>
            <person name="Derisi J."/>
            <person name="Roy S.W."/>
            <person name="Marshall W.F."/>
            <person name="Sood P."/>
        </authorList>
    </citation>
    <scope>NUCLEOTIDE SEQUENCE [LARGE SCALE GENOMIC DNA]</scope>
    <source>
        <strain evidence="7">WM001</strain>
    </source>
</reference>
<proteinExistence type="predicted"/>